<comment type="caution">
    <text evidence="2">The sequence shown here is derived from an EMBL/GenBank/DDBJ whole genome shotgun (WGS) entry which is preliminary data.</text>
</comment>
<dbReference type="PANTHER" id="PTHR48207:SF3">
    <property type="entry name" value="SUCCINATE--HYDROXYMETHYLGLUTARATE COA-TRANSFERASE"/>
    <property type="match status" value="1"/>
</dbReference>
<dbReference type="SUPFAM" id="SSF89796">
    <property type="entry name" value="CoA-transferase family III (CaiB/BaiF)"/>
    <property type="match status" value="1"/>
</dbReference>
<evidence type="ECO:0000313" key="3">
    <source>
        <dbReference type="Proteomes" id="UP000603352"/>
    </source>
</evidence>
<dbReference type="EMBL" id="BMDZ01000023">
    <property type="protein sequence ID" value="GGB40643.1"/>
    <property type="molecule type" value="Genomic_DNA"/>
</dbReference>
<dbReference type="InterPro" id="IPR044855">
    <property type="entry name" value="CoA-Trfase_III_dom3_sf"/>
</dbReference>
<reference evidence="3" key="1">
    <citation type="journal article" date="2019" name="Int. J. Syst. Evol. Microbiol.">
        <title>The Global Catalogue of Microorganisms (GCM) 10K type strain sequencing project: providing services to taxonomists for standard genome sequencing and annotation.</title>
        <authorList>
            <consortium name="The Broad Institute Genomics Platform"/>
            <consortium name="The Broad Institute Genome Sequencing Center for Infectious Disease"/>
            <person name="Wu L."/>
            <person name="Ma J."/>
        </authorList>
    </citation>
    <scope>NUCLEOTIDE SEQUENCE [LARGE SCALE GENOMIC DNA]</scope>
    <source>
        <strain evidence="3">CGMCC 1.10188</strain>
    </source>
</reference>
<dbReference type="InterPro" id="IPR003673">
    <property type="entry name" value="CoA-Trfase_fam_III"/>
</dbReference>
<sequence>MNPPPGALAGLKVIDLTVMLAGPFCTMLLADQGADVIKVEPPGGDNTRRFGPYMADDERHIFGGYFQSVNRNKRSIALDLKSAEGRAVFERLVAGADVVVENFRAGVMDRLGLGYEHLRAINPRLVYACLRGFGDPRTGASPYVDWPAYDVVAQAMGGVMGITGPTPDQPLKVGPGIGDTVPATMLAFGILAAVRHADRTGEGQFVDIAMYDSILALCERIAFQHSYTGVVPHPEGNGHPLLCPFGLFRAADGWVAIACPQDRFWRDLCVAMGRPELGQDPRYALNNDRVAHKADVIAAVTAWTETLTKADVSAALGGQVPFGPVNDAADIFADPHVAVREMLQPVEHPGSTQAAIIAGVPVRMTRTQGRVRHRAPLLDEHADAIRAEFGIDAAG</sequence>
<dbReference type="Proteomes" id="UP000603352">
    <property type="component" value="Unassembled WGS sequence"/>
</dbReference>
<organism evidence="2 3">
    <name type="scientific">Tistrella bauzanensis</name>
    <dbReference type="NCBI Taxonomy" id="657419"/>
    <lineage>
        <taxon>Bacteria</taxon>
        <taxon>Pseudomonadati</taxon>
        <taxon>Pseudomonadota</taxon>
        <taxon>Alphaproteobacteria</taxon>
        <taxon>Geminicoccales</taxon>
        <taxon>Geminicoccaceae</taxon>
        <taxon>Tistrella</taxon>
    </lineage>
</organism>
<keyword evidence="1 2" id="KW-0808">Transferase</keyword>
<gene>
    <name evidence="2" type="ORF">GCM10011505_22670</name>
</gene>
<dbReference type="Pfam" id="PF02515">
    <property type="entry name" value="CoA_transf_3"/>
    <property type="match status" value="1"/>
</dbReference>
<dbReference type="InterPro" id="IPR050483">
    <property type="entry name" value="CoA-transferase_III_domain"/>
</dbReference>
<dbReference type="Gene3D" id="3.30.1540.10">
    <property type="entry name" value="formyl-coa transferase, domain 3"/>
    <property type="match status" value="1"/>
</dbReference>
<evidence type="ECO:0000313" key="2">
    <source>
        <dbReference type="EMBL" id="GGB40643.1"/>
    </source>
</evidence>
<protein>
    <submittedName>
        <fullName evidence="2">CoA transferase</fullName>
    </submittedName>
</protein>
<dbReference type="RefSeq" id="WP_188577860.1">
    <property type="nucleotide sequence ID" value="NZ_BMDZ01000023.1"/>
</dbReference>
<accession>A0ABQ1IGQ0</accession>
<dbReference type="Gene3D" id="3.40.50.10540">
    <property type="entry name" value="Crotonobetainyl-coa:carnitine coa-transferase, domain 1"/>
    <property type="match status" value="1"/>
</dbReference>
<proteinExistence type="predicted"/>
<evidence type="ECO:0000256" key="1">
    <source>
        <dbReference type="ARBA" id="ARBA00022679"/>
    </source>
</evidence>
<name>A0ABQ1IGQ0_9PROT</name>
<dbReference type="PANTHER" id="PTHR48207">
    <property type="entry name" value="SUCCINATE--HYDROXYMETHYLGLUTARATE COA-TRANSFERASE"/>
    <property type="match status" value="1"/>
</dbReference>
<dbReference type="GO" id="GO:0016740">
    <property type="term" value="F:transferase activity"/>
    <property type="evidence" value="ECO:0007669"/>
    <property type="project" value="UniProtKB-KW"/>
</dbReference>
<keyword evidence="3" id="KW-1185">Reference proteome</keyword>
<dbReference type="InterPro" id="IPR023606">
    <property type="entry name" value="CoA-Trfase_III_dom_1_sf"/>
</dbReference>